<accession>A0ABP6FG53</accession>
<sequence length="298" mass="32466">MSAEDSRHGPNVPVSMTRFDEVYTRPDPRSYFVALGPLGYQTPHHAQSVFRRLLPFAGASDDRKHPTDHETEAVVLDICCSYGINAALLNHHVTWEELHERYTSPSVARMTTEELVESDRRYYAARRREDAVCVVGLDIAAPALAYARAVGLLAAGFAENLETGAPSPALYRATRGVRLVTVTGGASFLSARTFKSLLAGRLDPPWVAAFVLRTGSYGAIAEGLGRFGLTTQEYTCRTYPQRRFTDADEQRGAVAAVHAAGNDPRGKETDGCFHTALHLSRPAAHAAAHPLRALLHDG</sequence>
<keyword evidence="1" id="KW-0808">Transferase</keyword>
<comment type="caution">
    <text evidence="1">The sequence shown here is derived from an EMBL/GenBank/DDBJ whole genome shotgun (WGS) entry which is preliminary data.</text>
</comment>
<dbReference type="InterPro" id="IPR029063">
    <property type="entry name" value="SAM-dependent_MTases_sf"/>
</dbReference>
<dbReference type="GO" id="GO:0008168">
    <property type="term" value="F:methyltransferase activity"/>
    <property type="evidence" value="ECO:0007669"/>
    <property type="project" value="UniProtKB-KW"/>
</dbReference>
<organism evidence="1 2">
    <name type="scientific">Streptomyces lunalinharesii</name>
    <dbReference type="NCBI Taxonomy" id="333384"/>
    <lineage>
        <taxon>Bacteria</taxon>
        <taxon>Bacillati</taxon>
        <taxon>Actinomycetota</taxon>
        <taxon>Actinomycetes</taxon>
        <taxon>Kitasatosporales</taxon>
        <taxon>Streptomycetaceae</taxon>
        <taxon>Streptomyces</taxon>
    </lineage>
</organism>
<evidence type="ECO:0000313" key="2">
    <source>
        <dbReference type="Proteomes" id="UP001500994"/>
    </source>
</evidence>
<proteinExistence type="predicted"/>
<name>A0ABP6FG53_9ACTN</name>
<dbReference type="SUPFAM" id="SSF53335">
    <property type="entry name" value="S-adenosyl-L-methionine-dependent methyltransferases"/>
    <property type="match status" value="1"/>
</dbReference>
<evidence type="ECO:0000313" key="1">
    <source>
        <dbReference type="EMBL" id="GAA2689592.1"/>
    </source>
</evidence>
<dbReference type="Proteomes" id="UP001500994">
    <property type="component" value="Unassembled WGS sequence"/>
</dbReference>
<reference evidence="2" key="1">
    <citation type="journal article" date="2019" name="Int. J. Syst. Evol. Microbiol.">
        <title>The Global Catalogue of Microorganisms (GCM) 10K type strain sequencing project: providing services to taxonomists for standard genome sequencing and annotation.</title>
        <authorList>
            <consortium name="The Broad Institute Genomics Platform"/>
            <consortium name="The Broad Institute Genome Sequencing Center for Infectious Disease"/>
            <person name="Wu L."/>
            <person name="Ma J."/>
        </authorList>
    </citation>
    <scope>NUCLEOTIDE SEQUENCE [LARGE SCALE GENOMIC DNA]</scope>
    <source>
        <strain evidence="2">JCM 16374</strain>
    </source>
</reference>
<dbReference type="GO" id="GO:0032259">
    <property type="term" value="P:methylation"/>
    <property type="evidence" value="ECO:0007669"/>
    <property type="project" value="UniProtKB-KW"/>
</dbReference>
<gene>
    <name evidence="1" type="ORF">GCM10009864_74440</name>
</gene>
<dbReference type="EMBL" id="BAAARK010000049">
    <property type="protein sequence ID" value="GAA2689592.1"/>
    <property type="molecule type" value="Genomic_DNA"/>
</dbReference>
<keyword evidence="1" id="KW-0489">Methyltransferase</keyword>
<keyword evidence="2" id="KW-1185">Reference proteome</keyword>
<protein>
    <submittedName>
        <fullName evidence="1">Class I SAM-dependent methyltransferase</fullName>
    </submittedName>
</protein>